<protein>
    <submittedName>
        <fullName evidence="2">Uncharacterized protein</fullName>
    </submittedName>
</protein>
<reference evidence="3" key="1">
    <citation type="submission" date="2017-09" db="EMBL/GenBank/DDBJ databases">
        <title>Depth-based differentiation of microbial function through sediment-hosted aquifers and enrichment of novel symbionts in the deep terrestrial subsurface.</title>
        <authorList>
            <person name="Probst A.J."/>
            <person name="Ladd B."/>
            <person name="Jarett J.K."/>
            <person name="Geller-Mcgrath D.E."/>
            <person name="Sieber C.M.K."/>
            <person name="Emerson J.B."/>
            <person name="Anantharaman K."/>
            <person name="Thomas B.C."/>
            <person name="Malmstrom R."/>
            <person name="Stieglmeier M."/>
            <person name="Klingl A."/>
            <person name="Woyke T."/>
            <person name="Ryan C.M."/>
            <person name="Banfield J.F."/>
        </authorList>
    </citation>
    <scope>NUCLEOTIDE SEQUENCE [LARGE SCALE GENOMIC DNA]</scope>
</reference>
<comment type="caution">
    <text evidence="2">The sequence shown here is derived from an EMBL/GenBank/DDBJ whole genome shotgun (WGS) entry which is preliminary data.</text>
</comment>
<gene>
    <name evidence="2" type="ORF">COT87_01140</name>
</gene>
<keyword evidence="1" id="KW-0812">Transmembrane</keyword>
<dbReference type="AlphaFoldDB" id="A0A2H0VJ63"/>
<proteinExistence type="predicted"/>
<dbReference type="Proteomes" id="UP000230796">
    <property type="component" value="Unassembled WGS sequence"/>
</dbReference>
<evidence type="ECO:0000256" key="1">
    <source>
        <dbReference type="SAM" id="Phobius"/>
    </source>
</evidence>
<accession>A0A2H0VJ63</accession>
<sequence length="87" mass="9987">MTGFISAFSNNIESGAFTIIFDSQITIAYLIMYYSLAHFYKFSERQNYLLFVTTLLLSFTTNFIQGALTLLILPPLLKKFKLIETTI</sequence>
<evidence type="ECO:0000313" key="2">
    <source>
        <dbReference type="EMBL" id="PIR99123.1"/>
    </source>
</evidence>
<feature type="transmembrane region" description="Helical" evidence="1">
    <location>
        <begin position="16"/>
        <end position="36"/>
    </location>
</feature>
<evidence type="ECO:0000313" key="3">
    <source>
        <dbReference type="Proteomes" id="UP000230796"/>
    </source>
</evidence>
<keyword evidence="1" id="KW-1133">Transmembrane helix</keyword>
<organism evidence="2 3">
    <name type="scientific">Candidatus Collierbacteria bacterium CG10_big_fil_rev_8_21_14_0_10_44_9</name>
    <dbReference type="NCBI Taxonomy" id="1974535"/>
    <lineage>
        <taxon>Bacteria</taxon>
        <taxon>Candidatus Collieribacteriota</taxon>
    </lineage>
</organism>
<name>A0A2H0VJ63_9BACT</name>
<dbReference type="EMBL" id="PFAF01000020">
    <property type="protein sequence ID" value="PIR99123.1"/>
    <property type="molecule type" value="Genomic_DNA"/>
</dbReference>
<keyword evidence="1" id="KW-0472">Membrane</keyword>
<feature type="transmembrane region" description="Helical" evidence="1">
    <location>
        <begin position="48"/>
        <end position="73"/>
    </location>
</feature>